<reference evidence="1" key="1">
    <citation type="journal article" date="2014" name="Nucleic Acids Res.">
        <title>The evolutionary dynamics of variant antigen genes in Babesia reveal a history of genomic innovation underlying host-parasite interaction.</title>
        <authorList>
            <person name="Jackson A.P."/>
            <person name="Otto T.D."/>
            <person name="Darby A."/>
            <person name="Ramaprasad A."/>
            <person name="Xia D."/>
            <person name="Echaide I.E."/>
            <person name="Farber M."/>
            <person name="Gahlot S."/>
            <person name="Gamble J."/>
            <person name="Gupta D."/>
            <person name="Gupta Y."/>
            <person name="Jackson L."/>
            <person name="Malandrin L."/>
            <person name="Malas T.B."/>
            <person name="Moussa E."/>
            <person name="Nair M."/>
            <person name="Reid A.J."/>
            <person name="Sanders M."/>
            <person name="Sharma J."/>
            <person name="Tracey A."/>
            <person name="Quail M.A."/>
            <person name="Weir W."/>
            <person name="Wastling J.M."/>
            <person name="Hall N."/>
            <person name="Willadsen P."/>
            <person name="Lingelbach K."/>
            <person name="Shiels B."/>
            <person name="Tait A."/>
            <person name="Berriman M."/>
            <person name="Allred D.R."/>
            <person name="Pain A."/>
        </authorList>
    </citation>
    <scope>NUCLEOTIDE SEQUENCE</scope>
    <source>
        <strain evidence="1">1802A</strain>
    </source>
</reference>
<evidence type="ECO:0000313" key="1">
    <source>
        <dbReference type="EMBL" id="KAK1933774.1"/>
    </source>
</evidence>
<protein>
    <submittedName>
        <fullName evidence="1">Secreted antigen 1</fullName>
    </submittedName>
</protein>
<comment type="caution">
    <text evidence="1">The sequence shown here is derived from an EMBL/GenBank/DDBJ whole genome shotgun (WGS) entry which is preliminary data.</text>
</comment>
<keyword evidence="2" id="KW-1185">Reference proteome</keyword>
<name>A0AAD9LFT5_BABDI</name>
<accession>A0AAD9LFT5</accession>
<reference evidence="1" key="2">
    <citation type="submission" date="2021-05" db="EMBL/GenBank/DDBJ databases">
        <authorList>
            <person name="Pain A."/>
        </authorList>
    </citation>
    <scope>NUCLEOTIDE SEQUENCE</scope>
    <source>
        <strain evidence="1">1802A</strain>
    </source>
</reference>
<sequence>MSDCNFQFKQGSLKDILEELGKLQNADNTKKKVFSQLRDGLNTYCGNGYLEAFYGDQSGMYGSTSGVSYAGGGTIQALTDAGKKISRQILQNPTWADRHEDPHADHDKCIKKYSEALQACLPKTFAALFFLFFNVAKECASFGGGSWNTLKVKGSGQNLYKWLIESDSDLPGGFSQKDLNTSKTGKDVAEKLKSAVSLKPDTYSGSLQNVLCGFMFVCKWDDALTGHACLFLSTFCSKVNNNLEAQVKEKFKGNSETFKNICNTLVPHLNPLVYGSGFDSDLGLRAVSHGGAPFDTLWDDAKFSEYCDWLKTILEALKKSLEKMSSEASSKWSSSALQNSESAGPFKYGFVFTNGNWESQQREIQKYVSTLTGDGHGSLNSLLKCLKGEYSAISQHQSGDTTGNPGATAGGVTTGVLGAGGLGFGAAYATNAFGFQNLITSFISSFLK</sequence>
<gene>
    <name evidence="1" type="ORF">X943_003355</name>
</gene>
<dbReference type="EMBL" id="JAHBMH010000069">
    <property type="protein sequence ID" value="KAK1933774.1"/>
    <property type="molecule type" value="Genomic_DNA"/>
</dbReference>
<organism evidence="1 2">
    <name type="scientific">Babesia divergens</name>
    <dbReference type="NCBI Taxonomy" id="32595"/>
    <lineage>
        <taxon>Eukaryota</taxon>
        <taxon>Sar</taxon>
        <taxon>Alveolata</taxon>
        <taxon>Apicomplexa</taxon>
        <taxon>Aconoidasida</taxon>
        <taxon>Piroplasmida</taxon>
        <taxon>Babesiidae</taxon>
        <taxon>Babesia</taxon>
    </lineage>
</organism>
<dbReference type="AlphaFoldDB" id="A0AAD9LFT5"/>
<dbReference type="Proteomes" id="UP001195914">
    <property type="component" value="Unassembled WGS sequence"/>
</dbReference>
<proteinExistence type="predicted"/>
<evidence type="ECO:0000313" key="2">
    <source>
        <dbReference type="Proteomes" id="UP001195914"/>
    </source>
</evidence>